<dbReference type="AlphaFoldDB" id="A0A5P8VTK2"/>
<keyword evidence="1" id="KW-1133">Transmembrane helix</keyword>
<name>A0A5P8VTK2_9NOSO</name>
<accession>A0A5P8VTK2</accession>
<keyword evidence="1" id="KW-0472">Membrane</keyword>
<keyword evidence="3" id="KW-1185">Reference proteome</keyword>
<sequence>MSDCRAENTEAREIERIFASVLGYFFIWKSLTYWTLDKKEVFA</sequence>
<gene>
    <name evidence="2" type="ORF">GXM_01170</name>
</gene>
<evidence type="ECO:0000313" key="2">
    <source>
        <dbReference type="EMBL" id="QFS43697.1"/>
    </source>
</evidence>
<dbReference type="KEGG" id="nsh:GXM_01170"/>
<organism evidence="2 3">
    <name type="scientific">Nostoc sphaeroides CCNUC1</name>
    <dbReference type="NCBI Taxonomy" id="2653204"/>
    <lineage>
        <taxon>Bacteria</taxon>
        <taxon>Bacillati</taxon>
        <taxon>Cyanobacteriota</taxon>
        <taxon>Cyanophyceae</taxon>
        <taxon>Nostocales</taxon>
        <taxon>Nostocaceae</taxon>
        <taxon>Nostoc</taxon>
    </lineage>
</organism>
<keyword evidence="1" id="KW-0812">Transmembrane</keyword>
<proteinExistence type="predicted"/>
<dbReference type="EMBL" id="CP045226">
    <property type="protein sequence ID" value="QFS43697.1"/>
    <property type="molecule type" value="Genomic_DNA"/>
</dbReference>
<reference evidence="2 3" key="1">
    <citation type="submission" date="2019-10" db="EMBL/GenBank/DDBJ databases">
        <title>Genomic and transcriptomic insights into the perfect genentic adaptation of a filamentous nitrogen-fixing cyanobacterium to rice fields.</title>
        <authorList>
            <person name="Chen Z."/>
        </authorList>
    </citation>
    <scope>NUCLEOTIDE SEQUENCE [LARGE SCALE GENOMIC DNA]</scope>
    <source>
        <strain evidence="2">CCNUC1</strain>
    </source>
</reference>
<evidence type="ECO:0000256" key="1">
    <source>
        <dbReference type="SAM" id="Phobius"/>
    </source>
</evidence>
<dbReference type="Proteomes" id="UP000326678">
    <property type="component" value="Chromosome Gxm1"/>
</dbReference>
<protein>
    <submittedName>
        <fullName evidence="2">Uncharacterized protein</fullName>
    </submittedName>
</protein>
<evidence type="ECO:0000313" key="3">
    <source>
        <dbReference type="Proteomes" id="UP000326678"/>
    </source>
</evidence>
<feature type="transmembrane region" description="Helical" evidence="1">
    <location>
        <begin position="17"/>
        <end position="36"/>
    </location>
</feature>